<evidence type="ECO:0000313" key="2">
    <source>
        <dbReference type="Proteomes" id="UP001054821"/>
    </source>
</evidence>
<dbReference type="PANTHER" id="PTHR11439">
    <property type="entry name" value="GAG-POL-RELATED RETROTRANSPOSON"/>
    <property type="match status" value="1"/>
</dbReference>
<accession>A0AAD4W221</accession>
<protein>
    <recommendedName>
        <fullName evidence="3">Transposable element protein</fullName>
    </recommendedName>
</protein>
<dbReference type="AlphaFoldDB" id="A0AAD4W221"/>
<reference evidence="1 2" key="1">
    <citation type="journal article" date="2022" name="G3 (Bethesda)">
        <title>Whole-genome sequence and methylome profiling of the almond [Prunus dulcis (Mill.) D.A. Webb] cultivar 'Nonpareil'.</title>
        <authorList>
            <person name="D'Amico-Willman K.M."/>
            <person name="Ouma W.Z."/>
            <person name="Meulia T."/>
            <person name="Sideli G.M."/>
            <person name="Gradziel T.M."/>
            <person name="Fresnedo-Ramirez J."/>
        </authorList>
    </citation>
    <scope>NUCLEOTIDE SEQUENCE [LARGE SCALE GENOMIC DNA]</scope>
    <source>
        <strain evidence="1">Clone GOH B32 T37-40</strain>
    </source>
</reference>
<dbReference type="PANTHER" id="PTHR11439:SF467">
    <property type="entry name" value="INTEGRASE CATALYTIC DOMAIN-CONTAINING PROTEIN"/>
    <property type="match status" value="1"/>
</dbReference>
<evidence type="ECO:0000313" key="1">
    <source>
        <dbReference type="EMBL" id="KAI5334654.1"/>
    </source>
</evidence>
<evidence type="ECO:0008006" key="3">
    <source>
        <dbReference type="Google" id="ProtNLM"/>
    </source>
</evidence>
<dbReference type="Proteomes" id="UP001054821">
    <property type="component" value="Chromosome 4"/>
</dbReference>
<comment type="caution">
    <text evidence="1">The sequence shown here is derived from an EMBL/GenBank/DDBJ whole genome shotgun (WGS) entry which is preliminary data.</text>
</comment>
<sequence length="112" mass="12433">MTNLGEASYALDFAINLDRERGSLGLSWKGLMYAQVCTRHDLAFAVSILGQFQSNPGQAHWAAAKKVLRYVQRTKDCKLVYKENDTLELVGYTDADLGGCVDSLKSTFGYVF</sequence>
<proteinExistence type="predicted"/>
<gene>
    <name evidence="1" type="ORF">L3X38_024787</name>
</gene>
<keyword evidence="2" id="KW-1185">Reference proteome</keyword>
<name>A0AAD4W221_PRUDU</name>
<dbReference type="EMBL" id="JAJFAZ020000004">
    <property type="protein sequence ID" value="KAI5334654.1"/>
    <property type="molecule type" value="Genomic_DNA"/>
</dbReference>
<organism evidence="1 2">
    <name type="scientific">Prunus dulcis</name>
    <name type="common">Almond</name>
    <name type="synonym">Amygdalus dulcis</name>
    <dbReference type="NCBI Taxonomy" id="3755"/>
    <lineage>
        <taxon>Eukaryota</taxon>
        <taxon>Viridiplantae</taxon>
        <taxon>Streptophyta</taxon>
        <taxon>Embryophyta</taxon>
        <taxon>Tracheophyta</taxon>
        <taxon>Spermatophyta</taxon>
        <taxon>Magnoliopsida</taxon>
        <taxon>eudicotyledons</taxon>
        <taxon>Gunneridae</taxon>
        <taxon>Pentapetalae</taxon>
        <taxon>rosids</taxon>
        <taxon>fabids</taxon>
        <taxon>Rosales</taxon>
        <taxon>Rosaceae</taxon>
        <taxon>Amygdaloideae</taxon>
        <taxon>Amygdaleae</taxon>
        <taxon>Prunus</taxon>
    </lineage>
</organism>